<dbReference type="CDD" id="cd02209">
    <property type="entry name" value="cupin_XRE_C"/>
    <property type="match status" value="1"/>
</dbReference>
<keyword evidence="6" id="KW-1185">Reference proteome</keyword>
<dbReference type="InterPro" id="IPR001387">
    <property type="entry name" value="Cro/C1-type_HTH"/>
</dbReference>
<dbReference type="InterPro" id="IPR014710">
    <property type="entry name" value="RmlC-like_jellyroll"/>
</dbReference>
<dbReference type="InterPro" id="IPR010982">
    <property type="entry name" value="Lambda_DNA-bd_dom_sf"/>
</dbReference>
<sequence length="204" mass="22399">MCVITSTDSIIVRYNAQGAILATIKGERMDITAHLAQTLKALRQQKNWSLTQAAQETGVSKAMLGQIERNESSPTVATLWKIATGFNVPFSVFITPPAPGARTVFDAQQTMLVEPLFPWDEQLRFDMLAVTLAPGAQSDSTPHENGVTEHVVVIEGELELQTDGVWRRLGPGEGLKFAGDRPHAYRNATPLPVRFHSLIHYPAP</sequence>
<evidence type="ECO:0000313" key="6">
    <source>
        <dbReference type="Proteomes" id="UP000002069"/>
    </source>
</evidence>
<feature type="domain" description="HTH cro/C1-type" evidence="4">
    <location>
        <begin position="39"/>
        <end position="93"/>
    </location>
</feature>
<evidence type="ECO:0000259" key="4">
    <source>
        <dbReference type="PROSITE" id="PS50943"/>
    </source>
</evidence>
<dbReference type="HOGENOM" id="CLU_085376_5_0_6"/>
<evidence type="ECO:0000313" key="5">
    <source>
        <dbReference type="EMBL" id="CBA31069.1"/>
    </source>
</evidence>
<keyword evidence="3" id="KW-0804">Transcription</keyword>
<dbReference type="InterPro" id="IPR011051">
    <property type="entry name" value="RmlC_Cupin_sf"/>
</dbReference>
<dbReference type="GO" id="GO:0003700">
    <property type="term" value="F:DNA-binding transcription factor activity"/>
    <property type="evidence" value="ECO:0007669"/>
    <property type="project" value="TreeGrafter"/>
</dbReference>
<dbReference type="InterPro" id="IPR013096">
    <property type="entry name" value="Cupin_2"/>
</dbReference>
<reference evidence="5 6" key="1">
    <citation type="journal article" date="2010" name="J. Bacteriol.">
        <title>Complete Genome Sequence of Cronobacter turicensis LMG 23827, a foodborne pathogen causing deaths in neonates.</title>
        <authorList>
            <person name="Stephan R."/>
            <person name="Lehner A."/>
            <person name="Tischler P."/>
            <person name="Rattei T."/>
        </authorList>
    </citation>
    <scope>NUCLEOTIDE SEQUENCE [LARGE SCALE GENOMIC DNA]</scope>
    <source>
        <strain evidence="6">DSM 18703 / CCUG 55852 / LMG 23827 / z3032</strain>
    </source>
</reference>
<dbReference type="AlphaFoldDB" id="C9Y503"/>
<dbReference type="PROSITE" id="PS50943">
    <property type="entry name" value="HTH_CROC1"/>
    <property type="match status" value="1"/>
</dbReference>
<organism evidence="5 6">
    <name type="scientific">Cronobacter turicensis (strain DSM 18703 / CCUG 55852 / LMG 23827 / z3032)</name>
    <dbReference type="NCBI Taxonomy" id="693216"/>
    <lineage>
        <taxon>Bacteria</taxon>
        <taxon>Pseudomonadati</taxon>
        <taxon>Pseudomonadota</taxon>
        <taxon>Gammaproteobacteria</taxon>
        <taxon>Enterobacterales</taxon>
        <taxon>Enterobacteriaceae</taxon>
        <taxon>Cronobacter</taxon>
    </lineage>
</organism>
<dbReference type="PATRIC" id="fig|693216.3.peg.2113"/>
<reference evidence="6" key="2">
    <citation type="journal article" date="2011" name="J. Bacteriol.">
        <title>Complete genome sequence of Cronobacter turicensis LMG 23827, a food-borne pathogen causing deaths in neonates.</title>
        <authorList>
            <person name="Stephan R."/>
            <person name="Lehner A."/>
            <person name="Tischler P."/>
            <person name="Rattei T."/>
        </authorList>
    </citation>
    <scope>NUCLEOTIDE SEQUENCE [LARGE SCALE GENOMIC DNA]</scope>
    <source>
        <strain evidence="6">DSM 18703 / CCUG 55852 / LMG 23827 / z3032</strain>
    </source>
</reference>
<dbReference type="Pfam" id="PF07883">
    <property type="entry name" value="Cupin_2"/>
    <property type="match status" value="1"/>
</dbReference>
<dbReference type="Gene3D" id="1.10.260.40">
    <property type="entry name" value="lambda repressor-like DNA-binding domains"/>
    <property type="match status" value="1"/>
</dbReference>
<protein>
    <submittedName>
        <fullName evidence="5">Uncharacterized HTH-type transcriptional regulator ydcN</fullName>
    </submittedName>
</protein>
<dbReference type="KEGG" id="ctu:CTU_22310"/>
<dbReference type="PANTHER" id="PTHR46797:SF23">
    <property type="entry name" value="HTH-TYPE TRANSCRIPTIONAL REGULATOR SUTR"/>
    <property type="match status" value="1"/>
</dbReference>
<dbReference type="Proteomes" id="UP000002069">
    <property type="component" value="Chromosome"/>
</dbReference>
<name>C9Y503_CROTZ</name>
<dbReference type="CDD" id="cd00093">
    <property type="entry name" value="HTH_XRE"/>
    <property type="match status" value="1"/>
</dbReference>
<gene>
    <name evidence="5" type="primary">ydcN</name>
    <name evidence="5" type="ordered locus">Ctu_22310</name>
</gene>
<evidence type="ECO:0000256" key="1">
    <source>
        <dbReference type="ARBA" id="ARBA00023015"/>
    </source>
</evidence>
<dbReference type="EMBL" id="FN543093">
    <property type="protein sequence ID" value="CBA31069.1"/>
    <property type="molecule type" value="Genomic_DNA"/>
</dbReference>
<evidence type="ECO:0000256" key="3">
    <source>
        <dbReference type="ARBA" id="ARBA00023163"/>
    </source>
</evidence>
<accession>C9Y503</accession>
<dbReference type="SUPFAM" id="SSF51182">
    <property type="entry name" value="RmlC-like cupins"/>
    <property type="match status" value="1"/>
</dbReference>
<proteinExistence type="predicted"/>
<dbReference type="InterPro" id="IPR050807">
    <property type="entry name" value="TransReg_Diox_bact_type"/>
</dbReference>
<dbReference type="GO" id="GO:0005829">
    <property type="term" value="C:cytosol"/>
    <property type="evidence" value="ECO:0007669"/>
    <property type="project" value="TreeGrafter"/>
</dbReference>
<dbReference type="GO" id="GO:0003677">
    <property type="term" value="F:DNA binding"/>
    <property type="evidence" value="ECO:0007669"/>
    <property type="project" value="UniProtKB-KW"/>
</dbReference>
<dbReference type="SUPFAM" id="SSF47413">
    <property type="entry name" value="lambda repressor-like DNA-binding domains"/>
    <property type="match status" value="1"/>
</dbReference>
<evidence type="ECO:0000256" key="2">
    <source>
        <dbReference type="ARBA" id="ARBA00023125"/>
    </source>
</evidence>
<keyword evidence="1" id="KW-0805">Transcription regulation</keyword>
<dbReference type="SMART" id="SM00530">
    <property type="entry name" value="HTH_XRE"/>
    <property type="match status" value="1"/>
</dbReference>
<keyword evidence="2" id="KW-0238">DNA-binding</keyword>
<dbReference type="Pfam" id="PF01381">
    <property type="entry name" value="HTH_3"/>
    <property type="match status" value="1"/>
</dbReference>
<dbReference type="PANTHER" id="PTHR46797">
    <property type="entry name" value="HTH-TYPE TRANSCRIPTIONAL REGULATOR"/>
    <property type="match status" value="1"/>
</dbReference>
<dbReference type="Gene3D" id="2.60.120.10">
    <property type="entry name" value="Jelly Rolls"/>
    <property type="match status" value="1"/>
</dbReference>